<accession>A0A2U0BUV2</accession>
<dbReference type="EMBL" id="WDOP01000010">
    <property type="protein sequence ID" value="KAB7486136.1"/>
    <property type="molecule type" value="Genomic_DNA"/>
</dbReference>
<organism evidence="1 2">
    <name type="scientific">Bifidobacterium bifidum</name>
    <dbReference type="NCBI Taxonomy" id="1681"/>
    <lineage>
        <taxon>Bacteria</taxon>
        <taxon>Bacillati</taxon>
        <taxon>Actinomycetota</taxon>
        <taxon>Actinomycetes</taxon>
        <taxon>Bifidobacteriales</taxon>
        <taxon>Bifidobacteriaceae</taxon>
        <taxon>Bifidobacterium</taxon>
    </lineage>
</organism>
<proteinExistence type="predicted"/>
<protein>
    <submittedName>
        <fullName evidence="1">Short-chain dehydrogenase</fullName>
    </submittedName>
</protein>
<evidence type="ECO:0000313" key="2">
    <source>
        <dbReference type="Proteomes" id="UP000451386"/>
    </source>
</evidence>
<comment type="caution">
    <text evidence="1">The sequence shown here is derived from an EMBL/GenBank/DDBJ whole genome shotgun (WGS) entry which is preliminary data.</text>
</comment>
<sequence>MVRYSDHTLYGRSEHDITNSNGRNIAIVTGSALGLGYELTKQLIADGWFVAGIDTAFYRDSRDYVSEEKQHTFMDPGELARVILFNLVNDANLTVSDILIERSYR</sequence>
<name>A0A2U0BUV2_BIFBI</name>
<dbReference type="Proteomes" id="UP000451386">
    <property type="component" value="Unassembled WGS sequence"/>
</dbReference>
<evidence type="ECO:0000313" key="1">
    <source>
        <dbReference type="EMBL" id="KAB7486136.1"/>
    </source>
</evidence>
<reference evidence="1 2" key="1">
    <citation type="journal article" date="2019" name="Nat. Med.">
        <title>A library of human gut bacterial isolates paired with longitudinal multiomics data enables mechanistic microbiome research.</title>
        <authorList>
            <person name="Poyet M."/>
            <person name="Groussin M."/>
            <person name="Gibbons S.M."/>
            <person name="Avila-Pacheco J."/>
            <person name="Jiang X."/>
            <person name="Kearney S.M."/>
            <person name="Perrotta A.R."/>
            <person name="Berdy B."/>
            <person name="Zhao S."/>
            <person name="Lieberman T.D."/>
            <person name="Swanson P.K."/>
            <person name="Smith M."/>
            <person name="Roesemann S."/>
            <person name="Alexander J.E."/>
            <person name="Rich S.A."/>
            <person name="Livny J."/>
            <person name="Vlamakis H."/>
            <person name="Clish C."/>
            <person name="Bullock K."/>
            <person name="Deik A."/>
            <person name="Scott J."/>
            <person name="Pierce K.A."/>
            <person name="Xavier R.J."/>
            <person name="Alm E.J."/>
        </authorList>
    </citation>
    <scope>NUCLEOTIDE SEQUENCE [LARGE SCALE GENOMIC DNA]</scope>
    <source>
        <strain evidence="1 2">BIOML-A13</strain>
    </source>
</reference>
<dbReference type="AlphaFoldDB" id="A0A2U0BUV2"/>
<gene>
    <name evidence="1" type="ORF">GBA83_09030</name>
</gene>